<dbReference type="OrthoDB" id="6343369at2759"/>
<reference evidence="8" key="1">
    <citation type="submission" date="2021-01" db="EMBL/GenBank/DDBJ databases">
        <title>Caligus Genome Assembly.</title>
        <authorList>
            <person name="Gallardo-Escarate C."/>
        </authorList>
    </citation>
    <scope>NUCLEOTIDE SEQUENCE [LARGE SCALE GENOMIC DNA]</scope>
</reference>
<dbReference type="GO" id="GO:0016020">
    <property type="term" value="C:membrane"/>
    <property type="evidence" value="ECO:0007669"/>
    <property type="project" value="UniProtKB-SubCell"/>
</dbReference>
<dbReference type="Gene3D" id="1.20.1250.20">
    <property type="entry name" value="MFS general substrate transporter like domains"/>
    <property type="match status" value="1"/>
</dbReference>
<dbReference type="InterPro" id="IPR050549">
    <property type="entry name" value="MFS_Trehalose_Transporter"/>
</dbReference>
<dbReference type="Proteomes" id="UP000595437">
    <property type="component" value="Chromosome 8"/>
</dbReference>
<dbReference type="PANTHER" id="PTHR48021:SF1">
    <property type="entry name" value="GH07001P-RELATED"/>
    <property type="match status" value="1"/>
</dbReference>
<keyword evidence="3 5" id="KW-1133">Transmembrane helix</keyword>
<evidence type="ECO:0000256" key="1">
    <source>
        <dbReference type="ARBA" id="ARBA00004141"/>
    </source>
</evidence>
<dbReference type="InterPro" id="IPR005828">
    <property type="entry name" value="MFS_sugar_transport-like"/>
</dbReference>
<protein>
    <recommendedName>
        <fullName evidence="6">Major facilitator superfamily (MFS) profile domain-containing protein</fullName>
    </recommendedName>
</protein>
<evidence type="ECO:0000256" key="5">
    <source>
        <dbReference type="SAM" id="Phobius"/>
    </source>
</evidence>
<dbReference type="InterPro" id="IPR020846">
    <property type="entry name" value="MFS_dom"/>
</dbReference>
<feature type="transmembrane region" description="Helical" evidence="5">
    <location>
        <begin position="64"/>
        <end position="85"/>
    </location>
</feature>
<evidence type="ECO:0000256" key="3">
    <source>
        <dbReference type="ARBA" id="ARBA00022989"/>
    </source>
</evidence>
<comment type="subcellular location">
    <subcellularLocation>
        <location evidence="1">Membrane</location>
        <topology evidence="1">Multi-pass membrane protein</topology>
    </subcellularLocation>
</comment>
<dbReference type="SUPFAM" id="SSF103473">
    <property type="entry name" value="MFS general substrate transporter"/>
    <property type="match status" value="1"/>
</dbReference>
<keyword evidence="8" id="KW-1185">Reference proteome</keyword>
<evidence type="ECO:0000256" key="2">
    <source>
        <dbReference type="ARBA" id="ARBA00022692"/>
    </source>
</evidence>
<dbReference type="AlphaFoldDB" id="A0A7T8K9J9"/>
<evidence type="ECO:0000313" key="8">
    <source>
        <dbReference type="Proteomes" id="UP000595437"/>
    </source>
</evidence>
<keyword evidence="2 5" id="KW-0812">Transmembrane</keyword>
<feature type="transmembrane region" description="Helical" evidence="5">
    <location>
        <begin position="33"/>
        <end position="57"/>
    </location>
</feature>
<proteinExistence type="predicted"/>
<dbReference type="GO" id="GO:0022857">
    <property type="term" value="F:transmembrane transporter activity"/>
    <property type="evidence" value="ECO:0007669"/>
    <property type="project" value="InterPro"/>
</dbReference>
<feature type="transmembrane region" description="Helical" evidence="5">
    <location>
        <begin position="7"/>
        <end position="27"/>
    </location>
</feature>
<name>A0A7T8K9J9_CALRO</name>
<dbReference type="EMBL" id="CP045897">
    <property type="protein sequence ID" value="QQP51927.1"/>
    <property type="molecule type" value="Genomic_DNA"/>
</dbReference>
<feature type="domain" description="Major facilitator superfamily (MFS) profile" evidence="6">
    <location>
        <begin position="1"/>
        <end position="86"/>
    </location>
</feature>
<feature type="non-terminal residue" evidence="7">
    <location>
        <position position="1"/>
    </location>
</feature>
<evidence type="ECO:0000259" key="6">
    <source>
        <dbReference type="PROSITE" id="PS50850"/>
    </source>
</evidence>
<accession>A0A7T8K9J9</accession>
<evidence type="ECO:0000313" key="7">
    <source>
        <dbReference type="EMBL" id="QQP51927.1"/>
    </source>
</evidence>
<keyword evidence="4 5" id="KW-0472">Membrane</keyword>
<dbReference type="PROSITE" id="PS50850">
    <property type="entry name" value="MFS"/>
    <property type="match status" value="1"/>
</dbReference>
<sequence>MPNSGDCFSVLYINIPAYFFGYTFLAFSQSVLYLYIGRFLSGFGIGFTLSVPTVYIVEITCPEVRGVLGVLTNFFCQIGILSTYIA</sequence>
<dbReference type="PROSITE" id="PS00217">
    <property type="entry name" value="SUGAR_TRANSPORT_2"/>
    <property type="match status" value="1"/>
</dbReference>
<organism evidence="7 8">
    <name type="scientific">Caligus rogercresseyi</name>
    <name type="common">Sea louse</name>
    <dbReference type="NCBI Taxonomy" id="217165"/>
    <lineage>
        <taxon>Eukaryota</taxon>
        <taxon>Metazoa</taxon>
        <taxon>Ecdysozoa</taxon>
        <taxon>Arthropoda</taxon>
        <taxon>Crustacea</taxon>
        <taxon>Multicrustacea</taxon>
        <taxon>Hexanauplia</taxon>
        <taxon>Copepoda</taxon>
        <taxon>Siphonostomatoida</taxon>
        <taxon>Caligidae</taxon>
        <taxon>Caligus</taxon>
    </lineage>
</organism>
<evidence type="ECO:0000256" key="4">
    <source>
        <dbReference type="ARBA" id="ARBA00023136"/>
    </source>
</evidence>
<dbReference type="InterPro" id="IPR036259">
    <property type="entry name" value="MFS_trans_sf"/>
</dbReference>
<dbReference type="Pfam" id="PF00083">
    <property type="entry name" value="Sugar_tr"/>
    <property type="match status" value="1"/>
</dbReference>
<dbReference type="PANTHER" id="PTHR48021">
    <property type="match status" value="1"/>
</dbReference>
<dbReference type="InterPro" id="IPR005829">
    <property type="entry name" value="Sugar_transporter_CS"/>
</dbReference>
<gene>
    <name evidence="7" type="ORF">FKW44_013423</name>
</gene>